<dbReference type="PANTHER" id="PTHR33121:SF79">
    <property type="entry name" value="CYCLIC DI-GMP PHOSPHODIESTERASE PDED-RELATED"/>
    <property type="match status" value="1"/>
</dbReference>
<dbReference type="InterPro" id="IPR035919">
    <property type="entry name" value="EAL_sf"/>
</dbReference>
<gene>
    <name evidence="2" type="ORF">NF27_BK01060</name>
</gene>
<organism evidence="2 3">
    <name type="scientific">Candidatus Jidaibacter acanthamoebae</name>
    <dbReference type="NCBI Taxonomy" id="86105"/>
    <lineage>
        <taxon>Bacteria</taxon>
        <taxon>Pseudomonadati</taxon>
        <taxon>Pseudomonadota</taxon>
        <taxon>Alphaproteobacteria</taxon>
        <taxon>Rickettsiales</taxon>
        <taxon>Candidatus Midichloriaceae</taxon>
        <taxon>Candidatus Jidaibacter</taxon>
    </lineage>
</organism>
<evidence type="ECO:0000313" key="2">
    <source>
        <dbReference type="EMBL" id="KIE06185.1"/>
    </source>
</evidence>
<dbReference type="GO" id="GO:0071111">
    <property type="term" value="F:cyclic-guanylate-specific phosphodiesterase activity"/>
    <property type="evidence" value="ECO:0007669"/>
    <property type="project" value="InterPro"/>
</dbReference>
<dbReference type="Pfam" id="PF00563">
    <property type="entry name" value="EAL"/>
    <property type="match status" value="1"/>
</dbReference>
<comment type="caution">
    <text evidence="2">The sequence shown here is derived from an EMBL/GenBank/DDBJ whole genome shotgun (WGS) entry which is preliminary data.</text>
</comment>
<evidence type="ECO:0000313" key="3">
    <source>
        <dbReference type="Proteomes" id="UP000031258"/>
    </source>
</evidence>
<name>A0A0C1R1N2_9RICK</name>
<dbReference type="EMBL" id="JSWE01000036">
    <property type="protein sequence ID" value="KIE06185.1"/>
    <property type="molecule type" value="Genomic_DNA"/>
</dbReference>
<dbReference type="PROSITE" id="PS50883">
    <property type="entry name" value="EAL"/>
    <property type="match status" value="1"/>
</dbReference>
<evidence type="ECO:0000259" key="1">
    <source>
        <dbReference type="PROSITE" id="PS50883"/>
    </source>
</evidence>
<proteinExistence type="predicted"/>
<dbReference type="InterPro" id="IPR050706">
    <property type="entry name" value="Cyclic-di-GMP_PDE-like"/>
</dbReference>
<dbReference type="AlphaFoldDB" id="A0A0C1R1N2"/>
<accession>A0A0C1R1N2</accession>
<reference evidence="2 3" key="1">
    <citation type="submission" date="2014-11" db="EMBL/GenBank/DDBJ databases">
        <title>A Rickettsiales Symbiont of Amoebae With Ancient Features.</title>
        <authorList>
            <person name="Schulz F."/>
            <person name="Martijn J."/>
            <person name="Wascher F."/>
            <person name="Kostanjsek R."/>
            <person name="Ettema T.J."/>
            <person name="Horn M."/>
        </authorList>
    </citation>
    <scope>NUCLEOTIDE SEQUENCE [LARGE SCALE GENOMIC DNA]</scope>
    <source>
        <strain evidence="2 3">UWC36</strain>
    </source>
</reference>
<protein>
    <recommendedName>
        <fullName evidence="1">EAL domain-containing protein</fullName>
    </recommendedName>
</protein>
<dbReference type="PANTHER" id="PTHR33121">
    <property type="entry name" value="CYCLIC DI-GMP PHOSPHODIESTERASE PDEF"/>
    <property type="match status" value="1"/>
</dbReference>
<sequence length="448" mass="51001">MYILTGKKDFVSYMVLGLFRGGHNKLVGNNNSSSKAAFAEDSLNNISNFIKKKNADKNILGIIQFQNLPVIIFSYGIEFSKVLAEGITKSFYDKFHDRIHLEKISSDSLLFCIAENDEEEAYNTLREVFKALKIHSSQDVEKPVYLCFNCGTSVLASSLEEAINQAYMALFECKNKDGYVHYIYNEDISQKMLQHQNHMKLAAYFQRAIIENRLRLAFQPIIDSKTGKVKHHESLLRIVTEENKIISAGPFIPIAESMRFIDQIDFLVLDLVVKELRFNPDVTLAMNISNLSIDNTEWLRKAKNLLKDSGIASRLIVEITETSMHRELSKVAYFVDTLQSLGCLVAIDDFGAGYTSFTQLKMIHADLIKIDGIFIRDIVDNHDSRLFVQTLLGFAHGFGIKTVAEFVETGEIAKTLIDLNIDYMQGNYFSPAVNYRTWIKDDVYKILN</sequence>
<dbReference type="Gene3D" id="3.20.20.450">
    <property type="entry name" value="EAL domain"/>
    <property type="match status" value="1"/>
</dbReference>
<dbReference type="SUPFAM" id="SSF141868">
    <property type="entry name" value="EAL domain-like"/>
    <property type="match status" value="1"/>
</dbReference>
<dbReference type="CDD" id="cd01948">
    <property type="entry name" value="EAL"/>
    <property type="match status" value="1"/>
</dbReference>
<dbReference type="STRING" id="86105.NF27_BK01060"/>
<feature type="domain" description="EAL" evidence="1">
    <location>
        <begin position="198"/>
        <end position="446"/>
    </location>
</feature>
<dbReference type="Proteomes" id="UP000031258">
    <property type="component" value="Unassembled WGS sequence"/>
</dbReference>
<dbReference type="SMART" id="SM00052">
    <property type="entry name" value="EAL"/>
    <property type="match status" value="1"/>
</dbReference>
<dbReference type="InterPro" id="IPR001633">
    <property type="entry name" value="EAL_dom"/>
</dbReference>
<keyword evidence="3" id="KW-1185">Reference proteome</keyword>